<dbReference type="InterPro" id="IPR018060">
    <property type="entry name" value="HTH_AraC"/>
</dbReference>
<dbReference type="CDD" id="cd02208">
    <property type="entry name" value="cupin_RmlC-like"/>
    <property type="match status" value="1"/>
</dbReference>
<dbReference type="PRINTS" id="PR00032">
    <property type="entry name" value="HTHARAC"/>
</dbReference>
<dbReference type="PANTHER" id="PTHR43280:SF2">
    <property type="entry name" value="HTH-TYPE TRANSCRIPTIONAL REGULATOR EXSA"/>
    <property type="match status" value="1"/>
</dbReference>
<dbReference type="PROSITE" id="PS01124">
    <property type="entry name" value="HTH_ARAC_FAMILY_2"/>
    <property type="match status" value="1"/>
</dbReference>
<dbReference type="InterPro" id="IPR020449">
    <property type="entry name" value="Tscrpt_reg_AraC-type_HTH"/>
</dbReference>
<sequence>MSNYRYQLKEKKAEKMNMRLLYISQARYDTDWHSIKHMHHFTELFYVMNGSGEFLVENSRFKVSQDDLIIINPNVSHTEVGHADDDVFEYIVLGIDGLQFVSEDGKSSSSYSLHNYQEFKHEVLFYLRTLVLEAQAKDESYEPICQNLLEILILNMVRRTKKKLTFAPTKKISKECKFIEQYIDEHFREDITLEKLSQLTYLNKYYIVHVFKNYKGISPINYMISKRMEEAKSLLATTNFSVSKISDITGFSSQSYFSQVFKKETNKSPNQYRRSPDKPENESDRK</sequence>
<dbReference type="SUPFAM" id="SSF51215">
    <property type="entry name" value="Regulatory protein AraC"/>
    <property type="match status" value="1"/>
</dbReference>
<keyword evidence="7" id="KW-1185">Reference proteome</keyword>
<dbReference type="InterPro" id="IPR003313">
    <property type="entry name" value="AraC-bd"/>
</dbReference>
<evidence type="ECO:0000259" key="5">
    <source>
        <dbReference type="PROSITE" id="PS01124"/>
    </source>
</evidence>
<dbReference type="InterPro" id="IPR009057">
    <property type="entry name" value="Homeodomain-like_sf"/>
</dbReference>
<evidence type="ECO:0000313" key="7">
    <source>
        <dbReference type="Proteomes" id="UP001230220"/>
    </source>
</evidence>
<comment type="caution">
    <text evidence="6">The sequence shown here is derived from an EMBL/GenBank/DDBJ whole genome shotgun (WGS) entry which is preliminary data.</text>
</comment>
<dbReference type="InterPro" id="IPR014710">
    <property type="entry name" value="RmlC-like_jellyroll"/>
</dbReference>
<dbReference type="Proteomes" id="UP001230220">
    <property type="component" value="Unassembled WGS sequence"/>
</dbReference>
<dbReference type="Gene3D" id="1.10.10.60">
    <property type="entry name" value="Homeodomain-like"/>
    <property type="match status" value="2"/>
</dbReference>
<organism evidence="6 7">
    <name type="scientific">Breznakia pachnodae</name>
    <dbReference type="NCBI Taxonomy" id="265178"/>
    <lineage>
        <taxon>Bacteria</taxon>
        <taxon>Bacillati</taxon>
        <taxon>Bacillota</taxon>
        <taxon>Erysipelotrichia</taxon>
        <taxon>Erysipelotrichales</taxon>
        <taxon>Erysipelotrichaceae</taxon>
        <taxon>Breznakia</taxon>
    </lineage>
</organism>
<dbReference type="EMBL" id="JAUSUR010000001">
    <property type="protein sequence ID" value="MDQ0360329.1"/>
    <property type="molecule type" value="Genomic_DNA"/>
</dbReference>
<keyword evidence="2" id="KW-0238">DNA-binding</keyword>
<feature type="domain" description="HTH araC/xylS-type" evidence="5">
    <location>
        <begin position="177"/>
        <end position="275"/>
    </location>
</feature>
<gene>
    <name evidence="6" type="ORF">J2S15_001060</name>
</gene>
<dbReference type="InterPro" id="IPR037923">
    <property type="entry name" value="HTH-like"/>
</dbReference>
<proteinExistence type="predicted"/>
<dbReference type="PANTHER" id="PTHR43280">
    <property type="entry name" value="ARAC-FAMILY TRANSCRIPTIONAL REGULATOR"/>
    <property type="match status" value="1"/>
</dbReference>
<dbReference type="SMART" id="SM00342">
    <property type="entry name" value="HTH_ARAC"/>
    <property type="match status" value="1"/>
</dbReference>
<dbReference type="SUPFAM" id="SSF46689">
    <property type="entry name" value="Homeodomain-like"/>
    <property type="match status" value="2"/>
</dbReference>
<name>A0ABU0E0B3_9FIRM</name>
<dbReference type="InterPro" id="IPR018062">
    <property type="entry name" value="HTH_AraC-typ_CS"/>
</dbReference>
<reference evidence="6 7" key="1">
    <citation type="submission" date="2023-07" db="EMBL/GenBank/DDBJ databases">
        <title>Genomic Encyclopedia of Type Strains, Phase IV (KMG-IV): sequencing the most valuable type-strain genomes for metagenomic binning, comparative biology and taxonomic classification.</title>
        <authorList>
            <person name="Goeker M."/>
        </authorList>
    </citation>
    <scope>NUCLEOTIDE SEQUENCE [LARGE SCALE GENOMIC DNA]</scope>
    <source>
        <strain evidence="6 7">DSM 16784</strain>
    </source>
</reference>
<evidence type="ECO:0000256" key="3">
    <source>
        <dbReference type="ARBA" id="ARBA00023163"/>
    </source>
</evidence>
<keyword evidence="1" id="KW-0805">Transcription regulation</keyword>
<dbReference type="Pfam" id="PF12833">
    <property type="entry name" value="HTH_18"/>
    <property type="match status" value="1"/>
</dbReference>
<protein>
    <submittedName>
        <fullName evidence="6">AraC-like DNA-binding protein</fullName>
    </submittedName>
</protein>
<evidence type="ECO:0000256" key="1">
    <source>
        <dbReference type="ARBA" id="ARBA00023015"/>
    </source>
</evidence>
<evidence type="ECO:0000313" key="6">
    <source>
        <dbReference type="EMBL" id="MDQ0360329.1"/>
    </source>
</evidence>
<dbReference type="PROSITE" id="PS00041">
    <property type="entry name" value="HTH_ARAC_FAMILY_1"/>
    <property type="match status" value="1"/>
</dbReference>
<keyword evidence="3" id="KW-0804">Transcription</keyword>
<feature type="compositionally biased region" description="Basic and acidic residues" evidence="4">
    <location>
        <begin position="274"/>
        <end position="286"/>
    </location>
</feature>
<evidence type="ECO:0000256" key="4">
    <source>
        <dbReference type="SAM" id="MobiDB-lite"/>
    </source>
</evidence>
<evidence type="ECO:0000256" key="2">
    <source>
        <dbReference type="ARBA" id="ARBA00023125"/>
    </source>
</evidence>
<accession>A0ABU0E0B3</accession>
<dbReference type="Gene3D" id="2.60.120.10">
    <property type="entry name" value="Jelly Rolls"/>
    <property type="match status" value="1"/>
</dbReference>
<feature type="region of interest" description="Disordered" evidence="4">
    <location>
        <begin position="263"/>
        <end position="286"/>
    </location>
</feature>
<dbReference type="Pfam" id="PF02311">
    <property type="entry name" value="AraC_binding"/>
    <property type="match status" value="1"/>
</dbReference>
<dbReference type="RefSeq" id="WP_307406149.1">
    <property type="nucleotide sequence ID" value="NZ_JAUSUR010000001.1"/>
</dbReference>